<dbReference type="EMBL" id="CP016616">
    <property type="protein sequence ID" value="ANY79173.1"/>
    <property type="molecule type" value="Genomic_DNA"/>
</dbReference>
<feature type="coiled-coil region" evidence="1">
    <location>
        <begin position="37"/>
        <end position="78"/>
    </location>
</feature>
<reference evidence="2" key="1">
    <citation type="submission" date="2016-07" db="EMBL/GenBank/DDBJ databases">
        <title>Microvirga ossetica sp. nov. a new species of rhizobia isolated from root nodules of the legume species Vicia alpestris Steven originated from North Ossetia region in the Caucasus.</title>
        <authorList>
            <person name="Safronova V.I."/>
            <person name="Kuznetsova I.G."/>
            <person name="Sazanova A.L."/>
            <person name="Belimov A."/>
            <person name="Andronov E."/>
            <person name="Osledkin Y.S."/>
            <person name="Onishchuk O.P."/>
            <person name="Kurchak O.N."/>
            <person name="Shaposhnikov A.I."/>
            <person name="Willems A."/>
            <person name="Tikhonovich I.A."/>
        </authorList>
    </citation>
    <scope>NUCLEOTIDE SEQUENCE [LARGE SCALE GENOMIC DNA]</scope>
    <source>
        <strain evidence="2">V5/3M</strain>
    </source>
</reference>
<evidence type="ECO:0000313" key="2">
    <source>
        <dbReference type="EMBL" id="ANY79173.1"/>
    </source>
</evidence>
<gene>
    <name evidence="2" type="ORF">BB934_13910</name>
</gene>
<evidence type="ECO:0000256" key="1">
    <source>
        <dbReference type="SAM" id="Coils"/>
    </source>
</evidence>
<proteinExistence type="predicted"/>
<dbReference type="KEGG" id="moc:BB934_13910"/>
<dbReference type="AlphaFoldDB" id="A0A1B2EGR8"/>
<organism evidence="2">
    <name type="scientific">Microvirga ossetica</name>
    <dbReference type="NCBI Taxonomy" id="1882682"/>
    <lineage>
        <taxon>Bacteria</taxon>
        <taxon>Pseudomonadati</taxon>
        <taxon>Pseudomonadota</taxon>
        <taxon>Alphaproteobacteria</taxon>
        <taxon>Hyphomicrobiales</taxon>
        <taxon>Methylobacteriaceae</taxon>
        <taxon>Microvirga</taxon>
    </lineage>
</organism>
<keyword evidence="1" id="KW-0175">Coiled coil</keyword>
<accession>A0A1B2EGR8</accession>
<name>A0A1B2EGR8_9HYPH</name>
<protein>
    <submittedName>
        <fullName evidence="2">Uncharacterized protein</fullName>
    </submittedName>
</protein>
<sequence length="203" mass="22056">MAFAAFAGIVSWIASYYQLKFSAEVSAEKDRAFNQYKAEAEERTAQALADAAVAKERAASLEKEAAEARLKQEELRRTLAWRSLSASTVEKFRASLPEAGAVTLAYTANDPEALSLSLQFAEAFTQAGWQISMEARTYPDRIFFGVYAPYRLGSPNVGPLHSALSVAGIGFSTEPLPPPPMAFGVSRDNTRALLFIGSKKPPL</sequence>